<evidence type="ECO:0000259" key="2">
    <source>
        <dbReference type="PROSITE" id="PS50157"/>
    </source>
</evidence>
<dbReference type="EMBL" id="KZ806161">
    <property type="protein sequence ID" value="PVH90674.1"/>
    <property type="molecule type" value="Genomic_DNA"/>
</dbReference>
<keyword evidence="1" id="KW-0863">Zinc-finger</keyword>
<evidence type="ECO:0000256" key="1">
    <source>
        <dbReference type="PROSITE-ProRule" id="PRU00042"/>
    </source>
</evidence>
<protein>
    <recommendedName>
        <fullName evidence="2">C2H2-type domain-containing protein</fullName>
    </recommendedName>
</protein>
<feature type="non-terminal residue" evidence="3">
    <location>
        <position position="58"/>
    </location>
</feature>
<dbReference type="AlphaFoldDB" id="A0A2V1D096"/>
<evidence type="ECO:0000313" key="3">
    <source>
        <dbReference type="EMBL" id="PVH90674.1"/>
    </source>
</evidence>
<dbReference type="OrthoDB" id="6077919at2759"/>
<dbReference type="PROSITE" id="PS50157">
    <property type="entry name" value="ZINC_FINGER_C2H2_2"/>
    <property type="match status" value="1"/>
</dbReference>
<dbReference type="InterPro" id="IPR013087">
    <property type="entry name" value="Znf_C2H2_type"/>
</dbReference>
<organism evidence="3 4">
    <name type="scientific">Periconia macrospinosa</name>
    <dbReference type="NCBI Taxonomy" id="97972"/>
    <lineage>
        <taxon>Eukaryota</taxon>
        <taxon>Fungi</taxon>
        <taxon>Dikarya</taxon>
        <taxon>Ascomycota</taxon>
        <taxon>Pezizomycotina</taxon>
        <taxon>Dothideomycetes</taxon>
        <taxon>Pleosporomycetidae</taxon>
        <taxon>Pleosporales</taxon>
        <taxon>Massarineae</taxon>
        <taxon>Periconiaceae</taxon>
        <taxon>Periconia</taxon>
    </lineage>
</organism>
<sequence>FKCGKCEKSFRSQASLCQHSKSVRHNPISNIHCLADKRCKKCFNCPSAQLHHLESGKC</sequence>
<keyword evidence="1" id="KW-0862">Zinc</keyword>
<keyword evidence="1" id="KW-0479">Metal-binding</keyword>
<dbReference type="GO" id="GO:0008270">
    <property type="term" value="F:zinc ion binding"/>
    <property type="evidence" value="ECO:0007669"/>
    <property type="project" value="UniProtKB-KW"/>
</dbReference>
<feature type="non-terminal residue" evidence="3">
    <location>
        <position position="1"/>
    </location>
</feature>
<feature type="domain" description="C2H2-type" evidence="2">
    <location>
        <begin position="1"/>
        <end position="25"/>
    </location>
</feature>
<dbReference type="PROSITE" id="PS00028">
    <property type="entry name" value="ZINC_FINGER_C2H2_1"/>
    <property type="match status" value="1"/>
</dbReference>
<name>A0A2V1D096_9PLEO</name>
<evidence type="ECO:0000313" key="4">
    <source>
        <dbReference type="Proteomes" id="UP000244855"/>
    </source>
</evidence>
<reference evidence="3 4" key="1">
    <citation type="journal article" date="2018" name="Sci. Rep.">
        <title>Comparative genomics provides insights into the lifestyle and reveals functional heterogeneity of dark septate endophytic fungi.</title>
        <authorList>
            <person name="Knapp D.G."/>
            <person name="Nemeth J.B."/>
            <person name="Barry K."/>
            <person name="Hainaut M."/>
            <person name="Henrissat B."/>
            <person name="Johnson J."/>
            <person name="Kuo A."/>
            <person name="Lim J.H.P."/>
            <person name="Lipzen A."/>
            <person name="Nolan M."/>
            <person name="Ohm R.A."/>
            <person name="Tamas L."/>
            <person name="Grigoriev I.V."/>
            <person name="Spatafora J.W."/>
            <person name="Nagy L.G."/>
            <person name="Kovacs G.M."/>
        </authorList>
    </citation>
    <scope>NUCLEOTIDE SEQUENCE [LARGE SCALE GENOMIC DNA]</scope>
    <source>
        <strain evidence="3 4">DSE2036</strain>
    </source>
</reference>
<dbReference type="Proteomes" id="UP000244855">
    <property type="component" value="Unassembled WGS sequence"/>
</dbReference>
<keyword evidence="4" id="KW-1185">Reference proteome</keyword>
<gene>
    <name evidence="3" type="ORF">DM02DRAFT_500992</name>
</gene>
<proteinExistence type="predicted"/>
<accession>A0A2V1D096</accession>